<accession>A0A0G4IQX6</accession>
<dbReference type="EMBL" id="CDSF01000080">
    <property type="protein sequence ID" value="CEO97758.1"/>
    <property type="molecule type" value="Genomic_DNA"/>
</dbReference>
<gene>
    <name evidence="1" type="ORF">PBRA_005872</name>
</gene>
<sequence length="347" mass="38551">MRNADLELRPELSAAFLLRCQLAPVPACVWTLALQAASGCHSMQPWLPVGVPSGYQVPKRCRSPTQDEGQRISRRLAHVANEFKCGKIFGPHLICPIDESVDLEYLSASYSFAPFFVAEGNLFVREAMQTETHRQASPLLLNALTGIINADWHASKKGVVLNVNSNVAVTRVTNDPKKPDAELCATIASRPTANPNNKPNTFVEATVTDGHRKNPKQNARSYLTNSDIASGLVCAIWIGIDHRLLTMEGLAFSKQSYQVIVWTRDEAGRMYQEANIYFGDADDNQRDLDLPVWPFLFPVKPSTLGIETDARLRLNTITIKETLDGCIRRDRSPAPVVSLRSGRRKKK</sequence>
<organism evidence="1 2">
    <name type="scientific">Plasmodiophora brassicae</name>
    <name type="common">Clubroot disease agent</name>
    <dbReference type="NCBI Taxonomy" id="37360"/>
    <lineage>
        <taxon>Eukaryota</taxon>
        <taxon>Sar</taxon>
        <taxon>Rhizaria</taxon>
        <taxon>Endomyxa</taxon>
        <taxon>Phytomyxea</taxon>
        <taxon>Plasmodiophorida</taxon>
        <taxon>Plasmodiophoridae</taxon>
        <taxon>Plasmodiophora</taxon>
    </lineage>
</organism>
<evidence type="ECO:0000313" key="2">
    <source>
        <dbReference type="Proteomes" id="UP000039324"/>
    </source>
</evidence>
<evidence type="ECO:0000313" key="1">
    <source>
        <dbReference type="EMBL" id="CEO97758.1"/>
    </source>
</evidence>
<reference evidence="1 2" key="1">
    <citation type="submission" date="2015-02" db="EMBL/GenBank/DDBJ databases">
        <authorList>
            <person name="Chooi Y.-H."/>
        </authorList>
    </citation>
    <scope>NUCLEOTIDE SEQUENCE [LARGE SCALE GENOMIC DNA]</scope>
    <source>
        <strain evidence="1">E3</strain>
    </source>
</reference>
<dbReference type="Proteomes" id="UP000039324">
    <property type="component" value="Unassembled WGS sequence"/>
</dbReference>
<name>A0A0G4IQX6_PLABS</name>
<protein>
    <submittedName>
        <fullName evidence="1">Uncharacterized protein</fullName>
    </submittedName>
</protein>
<proteinExistence type="predicted"/>
<keyword evidence="2" id="KW-1185">Reference proteome</keyword>
<dbReference type="AlphaFoldDB" id="A0A0G4IQX6"/>